<dbReference type="PANTHER" id="PTHR35585:SF1">
    <property type="entry name" value="HHE DOMAIN PROTEIN (AFU_ORTHOLOGUE AFUA_4G00730)"/>
    <property type="match status" value="1"/>
</dbReference>
<evidence type="ECO:0000313" key="2">
    <source>
        <dbReference type="EMBL" id="THW63205.1"/>
    </source>
</evidence>
<name>A0A4S8ZEH8_AURPU</name>
<accession>A0A4S8ZEH8</accession>
<evidence type="ECO:0000313" key="3">
    <source>
        <dbReference type="Proteomes" id="UP000310421"/>
    </source>
</evidence>
<evidence type="ECO:0000259" key="1">
    <source>
        <dbReference type="Pfam" id="PF01814"/>
    </source>
</evidence>
<sequence>MSRDVTSILGFIGQISALPLAVPGCNSRRDDSKLTKYDQLAKPTELAKLFLAKNTSTSSLFPIQLPFLGSCVTFRPSIDRLSKSDIALSINAMQTTKILSRASALSLQPTAMPISRSFASSSGVMQRVSELIKHDHAELRIYKNNILKGKDADEKVRWQNQFIWELARHSVAEELVVYPAMEKNIPGGKDLADRDRTEHQRVKDLLYRFQKLRPADNEFEPTLHTLWNDLESHIKEEENKDLPLLEKHTPEIESANLSTDFGRTKGFVPSRSHPNSPNTGGPFETAFGLMTAPVDRLGDLFRRFPKASAR</sequence>
<dbReference type="Pfam" id="PF01814">
    <property type="entry name" value="Hemerythrin"/>
    <property type="match status" value="1"/>
</dbReference>
<dbReference type="Proteomes" id="UP000310421">
    <property type="component" value="Unassembled WGS sequence"/>
</dbReference>
<protein>
    <submittedName>
        <fullName evidence="2">Hemerythrin HHE cation binding domain protein</fullName>
    </submittedName>
</protein>
<proteinExistence type="predicted"/>
<dbReference type="Gene3D" id="1.20.120.520">
    <property type="entry name" value="nmb1532 protein domain like"/>
    <property type="match status" value="1"/>
</dbReference>
<gene>
    <name evidence="2" type="ORF">D6D20_03776</name>
</gene>
<feature type="domain" description="Hemerythrin-like" evidence="1">
    <location>
        <begin position="129"/>
        <end position="245"/>
    </location>
</feature>
<reference evidence="2 3" key="1">
    <citation type="submission" date="2018-10" db="EMBL/GenBank/DDBJ databases">
        <title>Fifty Aureobasidium pullulans genomes reveal a recombining polyextremotolerant generalist.</title>
        <authorList>
            <person name="Gostincar C."/>
            <person name="Turk M."/>
            <person name="Zajc J."/>
            <person name="Gunde-Cimerman N."/>
        </authorList>
    </citation>
    <scope>NUCLEOTIDE SEQUENCE [LARGE SCALE GENOMIC DNA]</scope>
    <source>
        <strain evidence="2 3">EXF-10751</strain>
    </source>
</reference>
<dbReference type="CDD" id="cd12108">
    <property type="entry name" value="Hr-like"/>
    <property type="match status" value="1"/>
</dbReference>
<dbReference type="PANTHER" id="PTHR35585">
    <property type="entry name" value="HHE DOMAIN PROTEIN (AFU_ORTHOLOGUE AFUA_4G00730)"/>
    <property type="match status" value="1"/>
</dbReference>
<dbReference type="EMBL" id="QZAN01000030">
    <property type="protein sequence ID" value="THW63205.1"/>
    <property type="molecule type" value="Genomic_DNA"/>
</dbReference>
<dbReference type="InterPro" id="IPR012312">
    <property type="entry name" value="Hemerythrin-like"/>
</dbReference>
<comment type="caution">
    <text evidence="2">The sequence shown here is derived from an EMBL/GenBank/DDBJ whole genome shotgun (WGS) entry which is preliminary data.</text>
</comment>
<dbReference type="AlphaFoldDB" id="A0A4S8ZEH8"/>
<organism evidence="2 3">
    <name type="scientific">Aureobasidium pullulans</name>
    <name type="common">Black yeast</name>
    <name type="synonym">Pullularia pullulans</name>
    <dbReference type="NCBI Taxonomy" id="5580"/>
    <lineage>
        <taxon>Eukaryota</taxon>
        <taxon>Fungi</taxon>
        <taxon>Dikarya</taxon>
        <taxon>Ascomycota</taxon>
        <taxon>Pezizomycotina</taxon>
        <taxon>Dothideomycetes</taxon>
        <taxon>Dothideomycetidae</taxon>
        <taxon>Dothideales</taxon>
        <taxon>Saccotheciaceae</taxon>
        <taxon>Aureobasidium</taxon>
    </lineage>
</organism>